<name>A0A8J8YIF2_ORYSJ</name>
<proteinExistence type="predicted"/>
<reference evidence="2" key="2">
    <citation type="submission" date="2008-12" db="EMBL/GenBank/DDBJ databases">
        <title>Improved gene annotation of the rice (Oryza sativa) genomes.</title>
        <authorList>
            <person name="Wang J."/>
            <person name="Li R."/>
            <person name="Fan W."/>
            <person name="Huang Q."/>
            <person name="Zhang J."/>
            <person name="Zhou Y."/>
            <person name="Hu Y."/>
            <person name="Zi S."/>
            <person name="Li J."/>
            <person name="Ni P."/>
            <person name="Zheng H."/>
            <person name="Zhang Y."/>
            <person name="Zhao M."/>
            <person name="Hao Q."/>
            <person name="McDermott J."/>
            <person name="Samudrala R."/>
            <person name="Kristiansen K."/>
            <person name="Wong G.K.-S."/>
        </authorList>
    </citation>
    <scope>NUCLEOTIDE SEQUENCE</scope>
</reference>
<evidence type="ECO:0000313" key="2">
    <source>
        <dbReference type="EMBL" id="EEE63839.1"/>
    </source>
</evidence>
<feature type="compositionally biased region" description="Gly residues" evidence="1">
    <location>
        <begin position="71"/>
        <end position="83"/>
    </location>
</feature>
<accession>A0A8J8YIF2</accession>
<sequence>MGKTSPPVQCATAAEGDDLVGSGGLWRRLRMGKTSSSAAADGDDIGSGRDWGRMGKTSPPAAADGDDVDSGRGGWGSSGGGWGRPRLWFSARRRRKGTMT</sequence>
<feature type="region of interest" description="Disordered" evidence="1">
    <location>
        <begin position="1"/>
        <end position="100"/>
    </location>
</feature>
<evidence type="ECO:0000256" key="1">
    <source>
        <dbReference type="SAM" id="MobiDB-lite"/>
    </source>
</evidence>
<gene>
    <name evidence="2" type="ORF">OsJ_18663</name>
</gene>
<protein>
    <submittedName>
        <fullName evidence="2">Uncharacterized protein</fullName>
    </submittedName>
</protein>
<dbReference type="AlphaFoldDB" id="A0A8J8YIF2"/>
<reference evidence="2" key="1">
    <citation type="journal article" date="2005" name="PLoS Biol.">
        <title>The genomes of Oryza sativa: a history of duplications.</title>
        <authorList>
            <person name="Yu J."/>
            <person name="Wang J."/>
            <person name="Lin W."/>
            <person name="Li S."/>
            <person name="Li H."/>
            <person name="Zhou J."/>
            <person name="Ni P."/>
            <person name="Dong W."/>
            <person name="Hu S."/>
            <person name="Zeng C."/>
            <person name="Zhang J."/>
            <person name="Zhang Y."/>
            <person name="Li R."/>
            <person name="Xu Z."/>
            <person name="Li S."/>
            <person name="Li X."/>
            <person name="Zheng H."/>
            <person name="Cong L."/>
            <person name="Lin L."/>
            <person name="Yin J."/>
            <person name="Geng J."/>
            <person name="Li G."/>
            <person name="Shi J."/>
            <person name="Liu J."/>
            <person name="Lv H."/>
            <person name="Li J."/>
            <person name="Wang J."/>
            <person name="Deng Y."/>
            <person name="Ran L."/>
            <person name="Shi X."/>
            <person name="Wang X."/>
            <person name="Wu Q."/>
            <person name="Li C."/>
            <person name="Ren X."/>
            <person name="Wang J."/>
            <person name="Wang X."/>
            <person name="Li D."/>
            <person name="Liu D."/>
            <person name="Zhang X."/>
            <person name="Ji Z."/>
            <person name="Zhao W."/>
            <person name="Sun Y."/>
            <person name="Zhang Z."/>
            <person name="Bao J."/>
            <person name="Han Y."/>
            <person name="Dong L."/>
            <person name="Ji J."/>
            <person name="Chen P."/>
            <person name="Wu S."/>
            <person name="Liu J."/>
            <person name="Xiao Y."/>
            <person name="Bu D."/>
            <person name="Tan J."/>
            <person name="Yang L."/>
            <person name="Ye C."/>
            <person name="Zhang J."/>
            <person name="Xu J."/>
            <person name="Zhou Y."/>
            <person name="Yu Y."/>
            <person name="Zhang B."/>
            <person name="Zhuang S."/>
            <person name="Wei H."/>
            <person name="Liu B."/>
            <person name="Lei M."/>
            <person name="Yu H."/>
            <person name="Li Y."/>
            <person name="Xu H."/>
            <person name="Wei S."/>
            <person name="He X."/>
            <person name="Fang L."/>
            <person name="Zhang Z."/>
            <person name="Zhang Y."/>
            <person name="Huang X."/>
            <person name="Su Z."/>
            <person name="Tong W."/>
            <person name="Li J."/>
            <person name="Tong Z."/>
            <person name="Li S."/>
            <person name="Ye J."/>
            <person name="Wang L."/>
            <person name="Fang L."/>
            <person name="Lei T."/>
            <person name="Chen C."/>
            <person name="Chen H."/>
            <person name="Xu Z."/>
            <person name="Li H."/>
            <person name="Huang H."/>
            <person name="Zhang F."/>
            <person name="Xu H."/>
            <person name="Li N."/>
            <person name="Zhao C."/>
            <person name="Li S."/>
            <person name="Dong L."/>
            <person name="Huang Y."/>
            <person name="Li L."/>
            <person name="Xi Y."/>
            <person name="Qi Q."/>
            <person name="Li W."/>
            <person name="Zhang B."/>
            <person name="Hu W."/>
            <person name="Zhang Y."/>
            <person name="Tian X."/>
            <person name="Jiao Y."/>
            <person name="Liang X."/>
            <person name="Jin J."/>
            <person name="Gao L."/>
            <person name="Zheng W."/>
            <person name="Hao B."/>
            <person name="Liu S."/>
            <person name="Wang W."/>
            <person name="Yuan L."/>
            <person name="Cao M."/>
            <person name="McDermott J."/>
            <person name="Samudrala R."/>
            <person name="Wang J."/>
            <person name="Wong G.K."/>
            <person name="Yang H."/>
        </authorList>
    </citation>
    <scope>NUCLEOTIDE SEQUENCE [LARGE SCALE GENOMIC DNA]</scope>
</reference>
<feature type="compositionally biased region" description="Basic residues" evidence="1">
    <location>
        <begin position="91"/>
        <end position="100"/>
    </location>
</feature>
<dbReference type="EMBL" id="CM000142">
    <property type="protein sequence ID" value="EEE63839.1"/>
    <property type="molecule type" value="Genomic_DNA"/>
</dbReference>
<dbReference type="Proteomes" id="UP000007752">
    <property type="component" value="Chromosome 5"/>
</dbReference>
<organism evidence="2">
    <name type="scientific">Oryza sativa subsp. japonica</name>
    <name type="common">Rice</name>
    <dbReference type="NCBI Taxonomy" id="39947"/>
    <lineage>
        <taxon>Eukaryota</taxon>
        <taxon>Viridiplantae</taxon>
        <taxon>Streptophyta</taxon>
        <taxon>Embryophyta</taxon>
        <taxon>Tracheophyta</taxon>
        <taxon>Spermatophyta</taxon>
        <taxon>Magnoliopsida</taxon>
        <taxon>Liliopsida</taxon>
        <taxon>Poales</taxon>
        <taxon>Poaceae</taxon>
        <taxon>BOP clade</taxon>
        <taxon>Oryzoideae</taxon>
        <taxon>Oryzeae</taxon>
        <taxon>Oryzinae</taxon>
        <taxon>Oryza</taxon>
        <taxon>Oryza sativa</taxon>
    </lineage>
</organism>